<name>A0A073CE68_PLAA1</name>
<dbReference type="EMBL" id="CM002803">
    <property type="protein sequence ID" value="KEI65958.1"/>
    <property type="molecule type" value="Genomic_DNA"/>
</dbReference>
<dbReference type="PATRIC" id="fig|388467.6.peg.742"/>
<dbReference type="Pfam" id="PF14103">
    <property type="entry name" value="DUF4276"/>
    <property type="match status" value="1"/>
</dbReference>
<keyword evidence="2" id="KW-1185">Reference proteome</keyword>
<evidence type="ECO:0008006" key="3">
    <source>
        <dbReference type="Google" id="ProtNLM"/>
    </source>
</evidence>
<gene>
    <name evidence="1" type="ORF">A19Y_0803</name>
</gene>
<accession>A0A073CE68</accession>
<evidence type="ECO:0000313" key="2">
    <source>
        <dbReference type="Proteomes" id="UP000027395"/>
    </source>
</evidence>
<reference evidence="1 2" key="1">
    <citation type="journal article" date="2014" name="Appl. Environ. Microbiol.">
        <title>Elucidation of insertion elements encoded on plasmids and in vitro construction of shuttle vectors from the toxic cyanobacterium Planktothrix.</title>
        <authorList>
            <person name="Christiansen G."/>
            <person name="Goesmann A."/>
            <person name="Kurmayer R."/>
        </authorList>
    </citation>
    <scope>NUCLEOTIDE SEQUENCE [LARGE SCALE GENOMIC DNA]</scope>
    <source>
        <strain evidence="1 2">NIVA-CYA 126/8</strain>
    </source>
</reference>
<sequence length="228" mass="26661">MMIRLHIIAEGQTEEEFVNTILTEHLGYFNISTDVHCITTKRTRTKVFRGGLPSYQKIKKDIIFWLRQDKHPEARFTTMCDLYALPNDFPEFEEAQKISDPYERVEQLENALFQDINDSRFIPYIQLHEFEALILSEPIKLEERFPNYQSEVKKLVSLCQSFESPELINDGEQTAPSKRIIQAIPSYEGAKVSVAPLMAQKIGLENIRQKCPHFNQWIERLENLSQPE</sequence>
<dbReference type="AlphaFoldDB" id="A0A073CE68"/>
<proteinExistence type="predicted"/>
<protein>
    <recommendedName>
        <fullName evidence="3">DUF4276 family protein</fullName>
    </recommendedName>
</protein>
<dbReference type="eggNOG" id="ENOG5030456">
    <property type="taxonomic scope" value="Bacteria"/>
</dbReference>
<dbReference type="Proteomes" id="UP000027395">
    <property type="component" value="Chromosome"/>
</dbReference>
<evidence type="ECO:0000313" key="1">
    <source>
        <dbReference type="EMBL" id="KEI65958.1"/>
    </source>
</evidence>
<organism evidence="1 2">
    <name type="scientific">Planktothrix agardhii (strain NIVA-CYA 126/8)</name>
    <dbReference type="NCBI Taxonomy" id="388467"/>
    <lineage>
        <taxon>Bacteria</taxon>
        <taxon>Bacillati</taxon>
        <taxon>Cyanobacteriota</taxon>
        <taxon>Cyanophyceae</taxon>
        <taxon>Oscillatoriophycideae</taxon>
        <taxon>Oscillatoriales</taxon>
        <taxon>Microcoleaceae</taxon>
        <taxon>Planktothrix</taxon>
    </lineage>
</organism>
<dbReference type="InterPro" id="IPR025455">
    <property type="entry name" value="DUF4276"/>
</dbReference>
<dbReference type="STRING" id="388467.A19Y_0803"/>
<dbReference type="HOGENOM" id="CLU_108966_0_0_3"/>